<dbReference type="OMA" id="KFHRVIW"/>
<keyword evidence="2" id="KW-0812">Transmembrane</keyword>
<dbReference type="AlphaFoldDB" id="R7S3N4"/>
<dbReference type="GeneID" id="18876154"/>
<name>R7S3N4_PUNST</name>
<accession>R7S3N4</accession>
<dbReference type="eggNOG" id="ENOG502QV8D">
    <property type="taxonomic scope" value="Eukaryota"/>
</dbReference>
<dbReference type="HOGENOM" id="CLU_016903_0_0_1"/>
<evidence type="ECO:0000313" key="3">
    <source>
        <dbReference type="EMBL" id="EIN04474.1"/>
    </source>
</evidence>
<feature type="transmembrane region" description="Helical" evidence="2">
    <location>
        <begin position="12"/>
        <end position="30"/>
    </location>
</feature>
<feature type="region of interest" description="Disordered" evidence="1">
    <location>
        <begin position="483"/>
        <end position="502"/>
    </location>
</feature>
<organism evidence="3 4">
    <name type="scientific">Punctularia strigosozonata (strain HHB-11173)</name>
    <name type="common">White-rot fungus</name>
    <dbReference type="NCBI Taxonomy" id="741275"/>
    <lineage>
        <taxon>Eukaryota</taxon>
        <taxon>Fungi</taxon>
        <taxon>Dikarya</taxon>
        <taxon>Basidiomycota</taxon>
        <taxon>Agaricomycotina</taxon>
        <taxon>Agaricomycetes</taxon>
        <taxon>Corticiales</taxon>
        <taxon>Punctulariaceae</taxon>
        <taxon>Punctularia</taxon>
    </lineage>
</organism>
<dbReference type="OrthoDB" id="3235770at2759"/>
<protein>
    <submittedName>
        <fullName evidence="3">Glycosyltransferase family 69 protein</fullName>
    </submittedName>
</protein>
<dbReference type="KEGG" id="psq:PUNSTDRAFT_108245"/>
<sequence length="655" mass="73526">MALSFRRRSLTRVAYIVGLAIVARLLVIYTSSSSSGQDDLEIREQNYLDKIRVAGVGGLTGAGGALDVQRHKFLQVRLGRDEREDMLDKEVRDGYLDFWQRYEMPYITSEETSQMDAQGVLRSIEQLLSLNGWVAALCPTLSRPFGQNKNSALSDSWDDLARSDRLYYIAIVIHSADHFLVDQLAVIVQLAKRLGTQNVFVSMLDYSSTDSTETLTDLCEAVLTLLGVPFRIRRVPGMTVDPAAAYYPAEEAHMRNLALEPLRELYQRRDVKFHRVIWLKGFTCPNDILETIKVSLANDAAMVCGMDWAEHNGFYIFSDRWRTRDIDGDQFRQSKSSSKPDAGPPRDKVGSERYAQHLPFQVFCCESGTHVVDPAQSYYEGISYRYGEDFFNATEAVLGGPPQRDPAAPCLDSSQAYFCRDLWVHQAQEGMRDVDAEIEAARRKDRSRNNGKKAKARRQVEQVDEELLMDGEPDAAPIEKKPFVKPEQKVGGVVGGGEGDTDEVREDAADLRKDKQAHEDANVGSDFDAMPETEDEDATEGEGDEDEWEEYQGKLSIPNNVFRPARILVNPRCVTTYAGVSHTQLALDLFGGPEEQDEGGLSRGKYVLEDWEGAPSSFVCQEQRSTGGRKATKTQRRLGFSIHEELEKASSIHEE</sequence>
<dbReference type="InterPro" id="IPR021047">
    <property type="entry name" value="Mannosyltransferase_CMT1"/>
</dbReference>
<dbReference type="Proteomes" id="UP000054196">
    <property type="component" value="Unassembled WGS sequence"/>
</dbReference>
<keyword evidence="4" id="KW-1185">Reference proteome</keyword>
<proteinExistence type="predicted"/>
<feature type="region of interest" description="Disordered" evidence="1">
    <location>
        <begin position="511"/>
        <end position="549"/>
    </location>
</feature>
<reference evidence="4" key="1">
    <citation type="journal article" date="2012" name="Science">
        <title>The Paleozoic origin of enzymatic lignin decomposition reconstructed from 31 fungal genomes.</title>
        <authorList>
            <person name="Floudas D."/>
            <person name="Binder M."/>
            <person name="Riley R."/>
            <person name="Barry K."/>
            <person name="Blanchette R.A."/>
            <person name="Henrissat B."/>
            <person name="Martinez A.T."/>
            <person name="Otillar R."/>
            <person name="Spatafora J.W."/>
            <person name="Yadav J.S."/>
            <person name="Aerts A."/>
            <person name="Benoit I."/>
            <person name="Boyd A."/>
            <person name="Carlson A."/>
            <person name="Copeland A."/>
            <person name="Coutinho P.M."/>
            <person name="de Vries R.P."/>
            <person name="Ferreira P."/>
            <person name="Findley K."/>
            <person name="Foster B."/>
            <person name="Gaskell J."/>
            <person name="Glotzer D."/>
            <person name="Gorecki P."/>
            <person name="Heitman J."/>
            <person name="Hesse C."/>
            <person name="Hori C."/>
            <person name="Igarashi K."/>
            <person name="Jurgens J.A."/>
            <person name="Kallen N."/>
            <person name="Kersten P."/>
            <person name="Kohler A."/>
            <person name="Kuees U."/>
            <person name="Kumar T.K.A."/>
            <person name="Kuo A."/>
            <person name="LaButti K."/>
            <person name="Larrondo L.F."/>
            <person name="Lindquist E."/>
            <person name="Ling A."/>
            <person name="Lombard V."/>
            <person name="Lucas S."/>
            <person name="Lundell T."/>
            <person name="Martin R."/>
            <person name="McLaughlin D.J."/>
            <person name="Morgenstern I."/>
            <person name="Morin E."/>
            <person name="Murat C."/>
            <person name="Nagy L.G."/>
            <person name="Nolan M."/>
            <person name="Ohm R.A."/>
            <person name="Patyshakuliyeva A."/>
            <person name="Rokas A."/>
            <person name="Ruiz-Duenas F.J."/>
            <person name="Sabat G."/>
            <person name="Salamov A."/>
            <person name="Samejima M."/>
            <person name="Schmutz J."/>
            <person name="Slot J.C."/>
            <person name="St John F."/>
            <person name="Stenlid J."/>
            <person name="Sun H."/>
            <person name="Sun S."/>
            <person name="Syed K."/>
            <person name="Tsang A."/>
            <person name="Wiebenga A."/>
            <person name="Young D."/>
            <person name="Pisabarro A."/>
            <person name="Eastwood D.C."/>
            <person name="Martin F."/>
            <person name="Cullen D."/>
            <person name="Grigoriev I.V."/>
            <person name="Hibbett D.S."/>
        </authorList>
    </citation>
    <scope>NUCLEOTIDE SEQUENCE [LARGE SCALE GENOMIC DNA]</scope>
    <source>
        <strain evidence="4">HHB-11173 SS5</strain>
    </source>
</reference>
<feature type="compositionally biased region" description="Basic and acidic residues" evidence="1">
    <location>
        <begin position="511"/>
        <end position="521"/>
    </location>
</feature>
<keyword evidence="3" id="KW-0808">Transferase</keyword>
<gene>
    <name evidence="3" type="ORF">PUNSTDRAFT_108245</name>
</gene>
<dbReference type="RefSeq" id="XP_007388269.1">
    <property type="nucleotide sequence ID" value="XM_007388207.1"/>
</dbReference>
<evidence type="ECO:0000313" key="4">
    <source>
        <dbReference type="Proteomes" id="UP000054196"/>
    </source>
</evidence>
<dbReference type="Pfam" id="PF11735">
    <property type="entry name" value="CAP59_mtransfer"/>
    <property type="match status" value="1"/>
</dbReference>
<dbReference type="PANTHER" id="PTHR34144">
    <property type="entry name" value="CHROMOSOME 8, WHOLE GENOME SHOTGUN SEQUENCE"/>
    <property type="match status" value="1"/>
</dbReference>
<keyword evidence="2" id="KW-0472">Membrane</keyword>
<feature type="region of interest" description="Disordered" evidence="1">
    <location>
        <begin position="330"/>
        <end position="350"/>
    </location>
</feature>
<feature type="compositionally biased region" description="Basic residues" evidence="1">
    <location>
        <begin position="443"/>
        <end position="457"/>
    </location>
</feature>
<keyword evidence="2" id="KW-1133">Transmembrane helix</keyword>
<dbReference type="GO" id="GO:0016740">
    <property type="term" value="F:transferase activity"/>
    <property type="evidence" value="ECO:0007669"/>
    <property type="project" value="UniProtKB-KW"/>
</dbReference>
<evidence type="ECO:0000256" key="2">
    <source>
        <dbReference type="SAM" id="Phobius"/>
    </source>
</evidence>
<evidence type="ECO:0000256" key="1">
    <source>
        <dbReference type="SAM" id="MobiDB-lite"/>
    </source>
</evidence>
<dbReference type="EMBL" id="JH687554">
    <property type="protein sequence ID" value="EIN04474.1"/>
    <property type="molecule type" value="Genomic_DNA"/>
</dbReference>
<feature type="region of interest" description="Disordered" evidence="1">
    <location>
        <begin position="441"/>
        <end position="462"/>
    </location>
</feature>
<dbReference type="PANTHER" id="PTHR34144:SF2">
    <property type="entry name" value="CAPSULAR ASSOCIATED PROTEIN"/>
    <property type="match status" value="1"/>
</dbReference>
<feature type="compositionally biased region" description="Acidic residues" evidence="1">
    <location>
        <begin position="529"/>
        <end position="549"/>
    </location>
</feature>
<feature type="compositionally biased region" description="Basic and acidic residues" evidence="1">
    <location>
        <begin position="642"/>
        <end position="655"/>
    </location>
</feature>
<feature type="region of interest" description="Disordered" evidence="1">
    <location>
        <begin position="620"/>
        <end position="655"/>
    </location>
</feature>